<dbReference type="AlphaFoldDB" id="A0A1B1UST3"/>
<dbReference type="Proteomes" id="UP000092839">
    <property type="component" value="Chromosome"/>
</dbReference>
<evidence type="ECO:0000313" key="2">
    <source>
        <dbReference type="Proteomes" id="UP000092839"/>
    </source>
</evidence>
<evidence type="ECO:0008006" key="3">
    <source>
        <dbReference type="Google" id="ProtNLM"/>
    </source>
</evidence>
<gene>
    <name evidence="1" type="ORF">LMTR13_25720</name>
</gene>
<organism evidence="1 2">
    <name type="scientific">Bradyrhizobium icense</name>
    <dbReference type="NCBI Taxonomy" id="1274631"/>
    <lineage>
        <taxon>Bacteria</taxon>
        <taxon>Pseudomonadati</taxon>
        <taxon>Pseudomonadota</taxon>
        <taxon>Alphaproteobacteria</taxon>
        <taxon>Hyphomicrobiales</taxon>
        <taxon>Nitrobacteraceae</taxon>
        <taxon>Bradyrhizobium</taxon>
    </lineage>
</organism>
<protein>
    <recommendedName>
        <fullName evidence="3">Aspartate/glutamate racemase family protein</fullName>
    </recommendedName>
</protein>
<sequence length="235" mass="24921">MTSPSTRPFGILLLDRALPPDVTLPMSPVGSMRNPATFDFSTISETVVGAYGDDVVRGDPRLGPAYAAAARRLVDRGAVAIGSNCGFTIRYQAAVAGSVKVPVVMSSLLLVPTLLRQLPTAAKLAVITFDTTHCGEDLLGVDDPAERARVVIGGVEGSQLWHNEMRRTPLPTAVADIEKEVAASVARLRAVHSDIGAILLECTVFPLVTPAIRRITGLPVYDITTLCRMTFASVA</sequence>
<dbReference type="KEGG" id="bic:LMTR13_25720"/>
<keyword evidence="2" id="KW-1185">Reference proteome</keyword>
<accession>A0A1B1UST3</accession>
<proteinExistence type="predicted"/>
<evidence type="ECO:0000313" key="1">
    <source>
        <dbReference type="EMBL" id="ANW05862.1"/>
    </source>
</evidence>
<name>A0A1B1UST3_9BRAD</name>
<reference evidence="1 2" key="1">
    <citation type="submission" date="2016-07" db="EMBL/GenBank/DDBJ databases">
        <title>Complete genome sequence of Bradyrhizobium icense LMTR 13T, a potential inoculant strain isolated from lima bean (Phaseolus lunatus) in Peru.</title>
        <authorList>
            <person name="Ormeno-Orrillo E."/>
            <person name="Duran D."/>
            <person name="Rogel M.A."/>
            <person name="Rey L."/>
            <person name="Imperial J."/>
            <person name="Ruiz-Argueso T."/>
            <person name="Martinez-Romero E."/>
        </authorList>
    </citation>
    <scope>NUCLEOTIDE SEQUENCE [LARGE SCALE GENOMIC DNA]</scope>
    <source>
        <strain evidence="1 2">LMTR 13</strain>
    </source>
</reference>
<dbReference type="EMBL" id="CP016428">
    <property type="protein sequence ID" value="ANW05862.1"/>
    <property type="molecule type" value="Genomic_DNA"/>
</dbReference>